<reference evidence="1 2" key="1">
    <citation type="submission" date="2022-10" db="EMBL/GenBank/DDBJ databases">
        <title>High-quality genome sequences of two octocoral-associated bacteria, Endozoicomonas euniceicola EF212 and Endozoicomonas gorgoniicola PS125.</title>
        <authorList>
            <person name="Chiou Y.-J."/>
            <person name="Chen Y.-H."/>
        </authorList>
    </citation>
    <scope>NUCLEOTIDE SEQUENCE [LARGE SCALE GENOMIC DNA]</scope>
    <source>
        <strain evidence="1 2">PS125</strain>
    </source>
</reference>
<dbReference type="EMBL" id="JAPFCC010000001">
    <property type="protein sequence ID" value="MCW7554928.1"/>
    <property type="molecule type" value="Genomic_DNA"/>
</dbReference>
<accession>A0ABT3MZY6</accession>
<organism evidence="1 2">
    <name type="scientific">Endozoicomonas gorgoniicola</name>
    <dbReference type="NCBI Taxonomy" id="1234144"/>
    <lineage>
        <taxon>Bacteria</taxon>
        <taxon>Pseudomonadati</taxon>
        <taxon>Pseudomonadota</taxon>
        <taxon>Gammaproteobacteria</taxon>
        <taxon>Oceanospirillales</taxon>
        <taxon>Endozoicomonadaceae</taxon>
        <taxon>Endozoicomonas</taxon>
    </lineage>
</organism>
<dbReference type="SUPFAM" id="SSF52980">
    <property type="entry name" value="Restriction endonuclease-like"/>
    <property type="match status" value="1"/>
</dbReference>
<comment type="caution">
    <text evidence="1">The sequence shown here is derived from an EMBL/GenBank/DDBJ whole genome shotgun (WGS) entry which is preliminary data.</text>
</comment>
<dbReference type="InterPro" id="IPR011856">
    <property type="entry name" value="tRNA_endonuc-like_dom_sf"/>
</dbReference>
<dbReference type="Gene3D" id="3.40.1350.10">
    <property type="match status" value="1"/>
</dbReference>
<name>A0ABT3MZY6_9GAMM</name>
<protein>
    <submittedName>
        <fullName evidence="1">Uncharacterized protein</fullName>
    </submittedName>
</protein>
<gene>
    <name evidence="1" type="ORF">NX722_20355</name>
</gene>
<proteinExistence type="predicted"/>
<keyword evidence="2" id="KW-1185">Reference proteome</keyword>
<evidence type="ECO:0000313" key="2">
    <source>
        <dbReference type="Proteomes" id="UP001209854"/>
    </source>
</evidence>
<dbReference type="Proteomes" id="UP001209854">
    <property type="component" value="Unassembled WGS sequence"/>
</dbReference>
<evidence type="ECO:0000313" key="1">
    <source>
        <dbReference type="EMBL" id="MCW7554928.1"/>
    </source>
</evidence>
<dbReference type="RefSeq" id="WP_262564687.1">
    <property type="nucleotide sequence ID" value="NZ_JAPFCC010000001.1"/>
</dbReference>
<dbReference type="InterPro" id="IPR011335">
    <property type="entry name" value="Restrct_endonuc-II-like"/>
</dbReference>
<sequence length="180" mass="20795">MSVAPKLSYEAWQAFVEKNGYRGYITNRNFSSHATSSEWYSFKNERMIFSASPSEKRHHFNLEFEDEVSSYFDQFPIHPEISERVCRQNGLRHHLNGEFVVTVDALKVLSDRDDATCDSVKADSDLHPELTTLTKTQYRRLQEKLLIEMLSGLEFLKHERSVKYLASAQPTPSGTQFKPA</sequence>